<evidence type="ECO:0000313" key="2">
    <source>
        <dbReference type="Proteomes" id="UP000295215"/>
    </source>
</evidence>
<dbReference type="EMBL" id="SOAG01000030">
    <property type="protein sequence ID" value="TDS52730.1"/>
    <property type="molecule type" value="Genomic_DNA"/>
</dbReference>
<keyword evidence="2" id="KW-1185">Reference proteome</keyword>
<dbReference type="RefSeq" id="WP_133713509.1">
    <property type="nucleotide sequence ID" value="NZ_SOAG01000030.1"/>
</dbReference>
<gene>
    <name evidence="1" type="ORF">C8P70_13029</name>
</gene>
<comment type="caution">
    <text evidence="1">The sequence shown here is derived from an EMBL/GenBank/DDBJ whole genome shotgun (WGS) entry which is preliminary data.</text>
</comment>
<protein>
    <submittedName>
        <fullName evidence="1">Uncharacterized protein</fullName>
    </submittedName>
</protein>
<dbReference type="Pfam" id="PF26622">
    <property type="entry name" value="DUF8199"/>
    <property type="match status" value="1"/>
</dbReference>
<name>A0A4V3E7N9_9FLAO</name>
<proteinExistence type="predicted"/>
<dbReference type="NCBIfam" id="NF047658">
    <property type="entry name" value="HYC_CC_PP"/>
    <property type="match status" value="1"/>
</dbReference>
<dbReference type="AlphaFoldDB" id="A0A4V3E7N9"/>
<dbReference type="InterPro" id="IPR058060">
    <property type="entry name" value="HYC_CC_PP"/>
</dbReference>
<organism evidence="1 2">
    <name type="scientific">Myroides indicus</name>
    <dbReference type="NCBI Taxonomy" id="1323422"/>
    <lineage>
        <taxon>Bacteria</taxon>
        <taxon>Pseudomonadati</taxon>
        <taxon>Bacteroidota</taxon>
        <taxon>Flavobacteriia</taxon>
        <taxon>Flavobacteriales</taxon>
        <taxon>Flavobacteriaceae</taxon>
        <taxon>Myroides</taxon>
    </lineage>
</organism>
<reference evidence="1 2" key="1">
    <citation type="submission" date="2019-03" db="EMBL/GenBank/DDBJ databases">
        <title>Genomic Encyclopedia of Archaeal and Bacterial Type Strains, Phase II (KMG-II): from individual species to whole genera.</title>
        <authorList>
            <person name="Goeker M."/>
        </authorList>
    </citation>
    <scope>NUCLEOTIDE SEQUENCE [LARGE SCALE GENOMIC DNA]</scope>
    <source>
        <strain evidence="1 2">DSM 28213</strain>
    </source>
</reference>
<evidence type="ECO:0000313" key="1">
    <source>
        <dbReference type="EMBL" id="TDS52730.1"/>
    </source>
</evidence>
<sequence>MLNKKHISILFLIVFIFSNVGWSVNVHYCRDIVFSQLSYLQDAKHHCAMEEEESMSCCQKTEQHQKDNTEDCCRDQIIKSNSSDQSVIIIKTLPLQFEGFIADSSWTELLLDSIEDYPTKDKYLAYYVDSNAPPLFKLYCQFIFYA</sequence>
<dbReference type="OrthoDB" id="795045at2"/>
<accession>A0A4V3E7N9</accession>
<dbReference type="InterPro" id="IPR058512">
    <property type="entry name" value="DUF8199"/>
</dbReference>
<dbReference type="Proteomes" id="UP000295215">
    <property type="component" value="Unassembled WGS sequence"/>
</dbReference>